<comment type="caution">
    <text evidence="1">The sequence shown here is derived from an EMBL/GenBank/DDBJ whole genome shotgun (WGS) entry which is preliminary data.</text>
</comment>
<accession>A0ACC1RDS4</accession>
<dbReference type="Proteomes" id="UP001148629">
    <property type="component" value="Unassembled WGS sequence"/>
</dbReference>
<reference evidence="1" key="1">
    <citation type="submission" date="2022-08" db="EMBL/GenBank/DDBJ databases">
        <title>Genome Sequence of Fusarium decemcellulare.</title>
        <authorList>
            <person name="Buettner E."/>
        </authorList>
    </citation>
    <scope>NUCLEOTIDE SEQUENCE</scope>
    <source>
        <strain evidence="1">Babe19</strain>
    </source>
</reference>
<proteinExistence type="predicted"/>
<gene>
    <name evidence="1" type="ORF">NM208_g15610</name>
</gene>
<sequence length="157" mass="17293">MATSQLLQVGTARPARPTFCAHYSHLATEGQFRGSCLDESSSYTIIASTHFSKLRRLALGTSRCDISDLIKHQGFKDFTCYWEELPDDFPPIWEHIGMCKVKFADRSEAARAATELLTVKLKGRPLDVRPTGPVTVSALTNGNTGAVGPCCVRHRKP</sequence>
<organism evidence="1 2">
    <name type="scientific">Fusarium decemcellulare</name>
    <dbReference type="NCBI Taxonomy" id="57161"/>
    <lineage>
        <taxon>Eukaryota</taxon>
        <taxon>Fungi</taxon>
        <taxon>Dikarya</taxon>
        <taxon>Ascomycota</taxon>
        <taxon>Pezizomycotina</taxon>
        <taxon>Sordariomycetes</taxon>
        <taxon>Hypocreomycetidae</taxon>
        <taxon>Hypocreales</taxon>
        <taxon>Nectriaceae</taxon>
        <taxon>Fusarium</taxon>
        <taxon>Fusarium decemcellulare species complex</taxon>
    </lineage>
</organism>
<evidence type="ECO:0000313" key="1">
    <source>
        <dbReference type="EMBL" id="KAJ3509883.1"/>
    </source>
</evidence>
<name>A0ACC1RDS4_9HYPO</name>
<keyword evidence="2" id="KW-1185">Reference proteome</keyword>
<evidence type="ECO:0000313" key="2">
    <source>
        <dbReference type="Proteomes" id="UP001148629"/>
    </source>
</evidence>
<dbReference type="EMBL" id="JANRMS010004304">
    <property type="protein sequence ID" value="KAJ3509883.1"/>
    <property type="molecule type" value="Genomic_DNA"/>
</dbReference>
<protein>
    <submittedName>
        <fullName evidence="1">Uncharacterized protein</fullName>
    </submittedName>
</protein>